<organism evidence="22 23">
    <name type="scientific">Cetraspora pellucida</name>
    <dbReference type="NCBI Taxonomy" id="1433469"/>
    <lineage>
        <taxon>Eukaryota</taxon>
        <taxon>Fungi</taxon>
        <taxon>Fungi incertae sedis</taxon>
        <taxon>Mucoromycota</taxon>
        <taxon>Glomeromycotina</taxon>
        <taxon>Glomeromycetes</taxon>
        <taxon>Diversisporales</taxon>
        <taxon>Gigasporaceae</taxon>
        <taxon>Cetraspora</taxon>
    </lineage>
</organism>
<dbReference type="PANTHER" id="PTHR24093:SF369">
    <property type="entry name" value="CALCIUM-TRANSPORTING ATPASE"/>
    <property type="match status" value="1"/>
</dbReference>
<dbReference type="NCBIfam" id="TIGR01494">
    <property type="entry name" value="ATPase_P-type"/>
    <property type="match status" value="2"/>
</dbReference>
<feature type="transmembrane region" description="Helical" evidence="17">
    <location>
        <begin position="242"/>
        <end position="262"/>
    </location>
</feature>
<keyword evidence="8 17" id="KW-0106">Calcium</keyword>
<feature type="transmembrane region" description="Helical" evidence="17">
    <location>
        <begin position="974"/>
        <end position="996"/>
    </location>
</feature>
<feature type="transmembrane region" description="Helical" evidence="17">
    <location>
        <begin position="1090"/>
        <end position="1113"/>
    </location>
</feature>
<evidence type="ECO:0000256" key="15">
    <source>
        <dbReference type="ARBA" id="ARBA00038148"/>
    </source>
</evidence>
<feature type="transmembrane region" description="Helical" evidence="17">
    <location>
        <begin position="1060"/>
        <end position="1078"/>
    </location>
</feature>
<name>A0A9N9BQX3_9GLOM</name>
<dbReference type="InterPro" id="IPR036412">
    <property type="entry name" value="HAD-like_sf"/>
</dbReference>
<feature type="compositionally biased region" description="Acidic residues" evidence="18">
    <location>
        <begin position="1227"/>
        <end position="1237"/>
    </location>
</feature>
<dbReference type="Gene3D" id="1.20.1110.10">
    <property type="entry name" value="Calcium-transporting ATPase, transmembrane domain"/>
    <property type="match status" value="1"/>
</dbReference>
<feature type="domain" description="Cation-transporting P-type ATPase N-terminal" evidence="21">
    <location>
        <begin position="182"/>
        <end position="224"/>
    </location>
</feature>
<dbReference type="Pfam" id="PF00690">
    <property type="entry name" value="Cation_ATPase_N"/>
    <property type="match status" value="1"/>
</dbReference>
<evidence type="ECO:0000256" key="4">
    <source>
        <dbReference type="ARBA" id="ARBA00022568"/>
    </source>
</evidence>
<dbReference type="GO" id="GO:0006874">
    <property type="term" value="P:intracellular calcium ion homeostasis"/>
    <property type="evidence" value="ECO:0007669"/>
    <property type="project" value="TreeGrafter"/>
</dbReference>
<evidence type="ECO:0000259" key="20">
    <source>
        <dbReference type="Pfam" id="PF00689"/>
    </source>
</evidence>
<dbReference type="SUPFAM" id="SSF81665">
    <property type="entry name" value="Calcium ATPase, transmembrane domain M"/>
    <property type="match status" value="1"/>
</dbReference>
<evidence type="ECO:0000256" key="13">
    <source>
        <dbReference type="ARBA" id="ARBA00023065"/>
    </source>
</evidence>
<dbReference type="InterPro" id="IPR008250">
    <property type="entry name" value="ATPase_P-typ_transduc_dom_A_sf"/>
</dbReference>
<evidence type="ECO:0000256" key="12">
    <source>
        <dbReference type="ARBA" id="ARBA00022989"/>
    </source>
</evidence>
<comment type="function">
    <text evidence="17">Catalyzes the hydrolysis of ATP coupled with the transport of calcium.</text>
</comment>
<evidence type="ECO:0000256" key="6">
    <source>
        <dbReference type="ARBA" id="ARBA00022723"/>
    </source>
</evidence>
<evidence type="ECO:0000259" key="21">
    <source>
        <dbReference type="Pfam" id="PF00690"/>
    </source>
</evidence>
<sequence>MPAPNHEKGLEKNTPIANIPVIVIEGSKDQEAAEKSTPETESGDLLTTLKASTINKSDLTLVESEEMSNLSIEQKMSRNDQSTFVINPSPFAYSAVHLWKVMSQRDFDLLKSIGGLIGIIEGLRTDRTHGLNTKEESKPLSQKSRNEFTNVPHYENDLDKYISNNEINFTDFSNLPDNTPFSDRIKTFGKNILPESKSKSIIDFMWLAIQDKVLILLTIAAVISLGLGLYEDFSENASIKVRWIEGIAIIIAILIVVLVGSLNDWQKEKQFRSLNAKKEDREVKVIRNGLPVLISIHDVLVGDIVQIEPGDVIPADGILISGYNIHCDQSDETGESDSVKKLTYDICEKKFHSNSNSSKKLDPFIISGSRVLEGVGTYVVTGVGVNSCRGKTWMSLSTNNEDTPLQVKLNDLAEQIAKLGGAAALLMLIVLLVKYFISFRINGVPSAAKAIDSLISIVISAVTVVVVAVPEGLPLAVTLALAYATTRMLKDNNLVRVLSACETMGNATTICSDKTGTLTQNQMTVVVATIGSSDTFARNADLFMKNLQQNNIKEMKNILSMQDLKKLSDRILNILYKSISINTTAFEGEPKNGKINFIGSKTETALLQLLLDLGINYKQLKEDAKIIQFYPFSSDRKAMGLVIQEDSYFRFYVKGASEILLQKSRFIIDTKTGDEIELTDTERDTTQQIIKYYASKSLRTLTIAYRDLEQWPPDGITLDPDGEIKFEDLMMNITLLCIIGIEDPLRKGVREAVADCKDAGVKVRMVTGDNVLTAKSIAEQCGIYTGGIVMEGPEFRNLSTERMKEVLPRLQVLARSSPEDKKILVGKLKEELNDIVAVTGDGTNDGPALRTADVGFSMGISGTETAKEASSIILMDDNFSSIVKAIMWGRCVNDAVKKFLQFQLTVNVTAVLLTFISAVSSGEQKSVLTAVQLLWVNLIMDTFAALALATDPPTPELLKRKPENRDSPLITPHMWKMIIGQSIFQLAITLILLYAADDIVGHGLDSDPYNTNTDTNSNNPTTLNTLVFNTFVMLQIFNEINCRNLDEKLNIFKNILANRLFVIIFLITSVGQVLIIQFGGHAFQTVPLNFVQWLVCIGLGFLSIPVGVIIRLIPIDKLFSYKRVTKPILRDDESAVTSWQKQLKFFKALRGSGRFRTHFGPQSNKNQQAFASVAVVPSLIVSAVGVPSASVRSRSQERDESKVVQRSIPTSILVPQGTDESNKDSTSQDDEIEVSEK</sequence>
<dbReference type="Pfam" id="PF00689">
    <property type="entry name" value="Cation_ATPase_C"/>
    <property type="match status" value="1"/>
</dbReference>
<dbReference type="SUPFAM" id="SSF81653">
    <property type="entry name" value="Calcium ATPase, transduction domain A"/>
    <property type="match status" value="1"/>
</dbReference>
<dbReference type="SUPFAM" id="SSF56784">
    <property type="entry name" value="HAD-like"/>
    <property type="match status" value="1"/>
</dbReference>
<evidence type="ECO:0000256" key="14">
    <source>
        <dbReference type="ARBA" id="ARBA00023136"/>
    </source>
</evidence>
<keyword evidence="12 17" id="KW-1133">Transmembrane helix</keyword>
<evidence type="ECO:0000256" key="16">
    <source>
        <dbReference type="ARBA" id="ARBA00048694"/>
    </source>
</evidence>
<keyword evidence="9 17" id="KW-0067">ATP-binding</keyword>
<feature type="domain" description="Cation-transporting P-type ATPase C-terminal" evidence="20">
    <location>
        <begin position="926"/>
        <end position="1113"/>
    </location>
</feature>
<evidence type="ECO:0000256" key="18">
    <source>
        <dbReference type="SAM" id="MobiDB-lite"/>
    </source>
</evidence>
<evidence type="ECO:0000256" key="5">
    <source>
        <dbReference type="ARBA" id="ARBA00022692"/>
    </source>
</evidence>
<dbReference type="SFLD" id="SFLDF00027">
    <property type="entry name" value="p-type_atpase"/>
    <property type="match status" value="1"/>
</dbReference>
<keyword evidence="13 17" id="KW-0406">Ion transport</keyword>
<comment type="caution">
    <text evidence="22">The sequence shown here is derived from an EMBL/GenBank/DDBJ whole genome shotgun (WGS) entry which is preliminary data.</text>
</comment>
<dbReference type="InterPro" id="IPR004014">
    <property type="entry name" value="ATPase_P-typ_cation-transptr_N"/>
</dbReference>
<dbReference type="OrthoDB" id="3352408at2759"/>
<dbReference type="InterPro" id="IPR018303">
    <property type="entry name" value="ATPase_P-typ_P_site"/>
</dbReference>
<dbReference type="InterPro" id="IPR001757">
    <property type="entry name" value="P_typ_ATPase"/>
</dbReference>
<dbReference type="PANTHER" id="PTHR24093">
    <property type="entry name" value="CATION TRANSPORTING ATPASE"/>
    <property type="match status" value="1"/>
</dbReference>
<evidence type="ECO:0000256" key="7">
    <source>
        <dbReference type="ARBA" id="ARBA00022741"/>
    </source>
</evidence>
<feature type="region of interest" description="Disordered" evidence="18">
    <location>
        <begin position="1191"/>
        <end position="1237"/>
    </location>
</feature>
<dbReference type="GO" id="GO:0005774">
    <property type="term" value="C:vacuolar membrane"/>
    <property type="evidence" value="ECO:0007669"/>
    <property type="project" value="UniProtKB-SubCell"/>
</dbReference>
<evidence type="ECO:0000313" key="22">
    <source>
        <dbReference type="EMBL" id="CAG8574186.1"/>
    </source>
</evidence>
<reference evidence="22" key="1">
    <citation type="submission" date="2021-06" db="EMBL/GenBank/DDBJ databases">
        <authorList>
            <person name="Kallberg Y."/>
            <person name="Tangrot J."/>
            <person name="Rosling A."/>
        </authorList>
    </citation>
    <scope>NUCLEOTIDE SEQUENCE</scope>
    <source>
        <strain evidence="22">FL966</strain>
    </source>
</reference>
<feature type="transmembrane region" description="Helical" evidence="17">
    <location>
        <begin position="213"/>
        <end position="230"/>
    </location>
</feature>
<comment type="caution">
    <text evidence="17">Lacks conserved residue(s) required for the propagation of feature annotation.</text>
</comment>
<dbReference type="SFLD" id="SFLDS00003">
    <property type="entry name" value="Haloacid_Dehalogenase"/>
    <property type="match status" value="1"/>
</dbReference>
<evidence type="ECO:0000259" key="19">
    <source>
        <dbReference type="Pfam" id="PF00122"/>
    </source>
</evidence>
<proteinExistence type="inferred from homology"/>
<dbReference type="EC" id="7.2.2.10" evidence="17"/>
<keyword evidence="5 17" id="KW-0812">Transmembrane</keyword>
<dbReference type="AlphaFoldDB" id="A0A9N9BQX3"/>
<keyword evidence="3" id="KW-0926">Vacuole</keyword>
<dbReference type="InterPro" id="IPR059000">
    <property type="entry name" value="ATPase_P-type_domA"/>
</dbReference>
<dbReference type="CDD" id="cd02081">
    <property type="entry name" value="P-type_ATPase_Ca_PMCA-like"/>
    <property type="match status" value="1"/>
</dbReference>
<dbReference type="SUPFAM" id="SSF81660">
    <property type="entry name" value="Metal cation-transporting ATPase, ATP-binding domain N"/>
    <property type="match status" value="1"/>
</dbReference>
<dbReference type="EMBL" id="CAJVQA010003429">
    <property type="protein sequence ID" value="CAG8574186.1"/>
    <property type="molecule type" value="Genomic_DNA"/>
</dbReference>
<comment type="catalytic activity">
    <reaction evidence="16 17">
        <text>Ca(2+)(in) + ATP + H2O = Ca(2+)(out) + ADP + phosphate + H(+)</text>
        <dbReference type="Rhea" id="RHEA:18105"/>
        <dbReference type="ChEBI" id="CHEBI:15377"/>
        <dbReference type="ChEBI" id="CHEBI:15378"/>
        <dbReference type="ChEBI" id="CHEBI:29108"/>
        <dbReference type="ChEBI" id="CHEBI:30616"/>
        <dbReference type="ChEBI" id="CHEBI:43474"/>
        <dbReference type="ChEBI" id="CHEBI:456216"/>
        <dbReference type="EC" id="7.2.2.10"/>
    </reaction>
</comment>
<dbReference type="GO" id="GO:0016887">
    <property type="term" value="F:ATP hydrolysis activity"/>
    <property type="evidence" value="ECO:0007669"/>
    <property type="project" value="InterPro"/>
</dbReference>
<dbReference type="GO" id="GO:0005388">
    <property type="term" value="F:P-type calcium transporter activity"/>
    <property type="evidence" value="ECO:0007669"/>
    <property type="project" value="UniProtKB-EC"/>
</dbReference>
<dbReference type="FunFam" id="2.70.150.10:FF:000028">
    <property type="entry name" value="Calcium-transporting ATPase"/>
    <property type="match status" value="1"/>
</dbReference>
<keyword evidence="6" id="KW-0479">Metal-binding</keyword>
<feature type="transmembrane region" description="Helical" evidence="17">
    <location>
        <begin position="457"/>
        <end position="484"/>
    </location>
</feature>
<dbReference type="Proteomes" id="UP000789759">
    <property type="component" value="Unassembled WGS sequence"/>
</dbReference>
<evidence type="ECO:0000256" key="3">
    <source>
        <dbReference type="ARBA" id="ARBA00022554"/>
    </source>
</evidence>
<dbReference type="InterPro" id="IPR044492">
    <property type="entry name" value="P_typ_ATPase_HD_dom"/>
</dbReference>
<dbReference type="FunFam" id="3.40.50.1000:FF:000018">
    <property type="entry name" value="Calcium-transporting ATPase"/>
    <property type="match status" value="1"/>
</dbReference>
<feature type="transmembrane region" description="Helical" evidence="17">
    <location>
        <begin position="416"/>
        <end position="437"/>
    </location>
</feature>
<keyword evidence="4 17" id="KW-0109">Calcium transport</keyword>
<dbReference type="SFLD" id="SFLDG00002">
    <property type="entry name" value="C1.7:_P-type_atpase_like"/>
    <property type="match status" value="1"/>
</dbReference>
<keyword evidence="23" id="KW-1185">Reference proteome</keyword>
<evidence type="ECO:0000256" key="17">
    <source>
        <dbReference type="RuleBase" id="RU361146"/>
    </source>
</evidence>
<dbReference type="InterPro" id="IPR023214">
    <property type="entry name" value="HAD_sf"/>
</dbReference>
<keyword evidence="14 17" id="KW-0472">Membrane</keyword>
<comment type="similarity">
    <text evidence="15 17">Belongs to the cation transport ATPase (P-type) (TC 3.A.3) family.</text>
</comment>
<feature type="compositionally biased region" description="Basic and acidic residues" evidence="18">
    <location>
        <begin position="1194"/>
        <end position="1203"/>
    </location>
</feature>
<evidence type="ECO:0000256" key="11">
    <source>
        <dbReference type="ARBA" id="ARBA00022967"/>
    </source>
</evidence>
<keyword evidence="2 17" id="KW-0813">Transport</keyword>
<dbReference type="PROSITE" id="PS00154">
    <property type="entry name" value="ATPASE_E1_E2"/>
    <property type="match status" value="1"/>
</dbReference>
<dbReference type="Gene3D" id="2.70.150.10">
    <property type="entry name" value="Calcium-transporting ATPase, cytoplasmic transduction domain A"/>
    <property type="match status" value="1"/>
</dbReference>
<dbReference type="GO" id="GO:0005886">
    <property type="term" value="C:plasma membrane"/>
    <property type="evidence" value="ECO:0007669"/>
    <property type="project" value="TreeGrafter"/>
</dbReference>
<dbReference type="Pfam" id="PF13246">
    <property type="entry name" value="Cation_ATPase"/>
    <property type="match status" value="1"/>
</dbReference>
<dbReference type="GO" id="GO:0005524">
    <property type="term" value="F:ATP binding"/>
    <property type="evidence" value="ECO:0007669"/>
    <property type="project" value="UniProtKB-KW"/>
</dbReference>
<dbReference type="Gene3D" id="3.40.1110.10">
    <property type="entry name" value="Calcium-transporting ATPase, cytoplasmic domain N"/>
    <property type="match status" value="1"/>
</dbReference>
<evidence type="ECO:0000256" key="9">
    <source>
        <dbReference type="ARBA" id="ARBA00022840"/>
    </source>
</evidence>
<dbReference type="Gene3D" id="3.40.50.1000">
    <property type="entry name" value="HAD superfamily/HAD-like"/>
    <property type="match status" value="1"/>
</dbReference>
<dbReference type="GO" id="GO:0046872">
    <property type="term" value="F:metal ion binding"/>
    <property type="evidence" value="ECO:0007669"/>
    <property type="project" value="UniProtKB-KW"/>
</dbReference>
<evidence type="ECO:0000256" key="8">
    <source>
        <dbReference type="ARBA" id="ARBA00022837"/>
    </source>
</evidence>
<dbReference type="NCBIfam" id="TIGR01517">
    <property type="entry name" value="ATPase-IIB_Ca"/>
    <property type="match status" value="1"/>
</dbReference>
<feature type="transmembrane region" description="Helical" evidence="17">
    <location>
        <begin position="1022"/>
        <end position="1040"/>
    </location>
</feature>
<dbReference type="InterPro" id="IPR006408">
    <property type="entry name" value="P-type_ATPase_IIB"/>
</dbReference>
<dbReference type="PRINTS" id="PR00120">
    <property type="entry name" value="HATPASE"/>
</dbReference>
<keyword evidence="7 17" id="KW-0547">Nucleotide-binding</keyword>
<gene>
    <name evidence="22" type="ORF">CPELLU_LOCUS5790</name>
</gene>
<dbReference type="InterPro" id="IPR006068">
    <property type="entry name" value="ATPase_P-typ_cation-transptr_C"/>
</dbReference>
<dbReference type="InterPro" id="IPR023299">
    <property type="entry name" value="ATPase_P-typ_cyto_dom_N"/>
</dbReference>
<keyword evidence="11" id="KW-1278">Translocase</keyword>
<protein>
    <recommendedName>
        <fullName evidence="17">Calcium-transporting ATPase</fullName>
        <ecNumber evidence="17">7.2.2.10</ecNumber>
    </recommendedName>
</protein>
<feature type="domain" description="P-type ATPase A" evidence="19">
    <location>
        <begin position="279"/>
        <end position="393"/>
    </location>
</feature>
<evidence type="ECO:0000313" key="23">
    <source>
        <dbReference type="Proteomes" id="UP000789759"/>
    </source>
</evidence>
<keyword evidence="10" id="KW-0460">Magnesium</keyword>
<evidence type="ECO:0000256" key="10">
    <source>
        <dbReference type="ARBA" id="ARBA00022842"/>
    </source>
</evidence>
<dbReference type="Pfam" id="PF00122">
    <property type="entry name" value="E1-E2_ATPase"/>
    <property type="match status" value="1"/>
</dbReference>
<evidence type="ECO:0000256" key="1">
    <source>
        <dbReference type="ARBA" id="ARBA00004128"/>
    </source>
</evidence>
<dbReference type="FunFam" id="1.20.1110.10:FF:000039">
    <property type="entry name" value="Calcium-transporting ATPase"/>
    <property type="match status" value="1"/>
</dbReference>
<evidence type="ECO:0000256" key="2">
    <source>
        <dbReference type="ARBA" id="ARBA00022448"/>
    </source>
</evidence>
<dbReference type="InterPro" id="IPR023298">
    <property type="entry name" value="ATPase_P-typ_TM_dom_sf"/>
</dbReference>
<comment type="subcellular location">
    <subcellularLocation>
        <location evidence="17">Membrane</location>
        <topology evidence="17">Multi-pass membrane protein</topology>
    </subcellularLocation>
    <subcellularLocation>
        <location evidence="1">Vacuole membrane</location>
        <topology evidence="1">Multi-pass membrane protein</topology>
    </subcellularLocation>
</comment>
<accession>A0A9N9BQX3</accession>
<dbReference type="PRINTS" id="PR00119">
    <property type="entry name" value="CATATPASE"/>
</dbReference>